<reference evidence="3" key="1">
    <citation type="journal article" date="2012" name="MBio">
        <title>Comparative genome analysis of Trichophyton rubrum and related dermatophytes reveals candidate genes involved in infection.</title>
        <authorList>
            <person name="Martinez D.A."/>
            <person name="Oliver B.G."/>
            <person name="Graeser Y."/>
            <person name="Goldberg J.M."/>
            <person name="Li W."/>
            <person name="Martinez-Rossi N.M."/>
            <person name="Monod M."/>
            <person name="Shelest E."/>
            <person name="Barton R.C."/>
            <person name="Birch E."/>
            <person name="Brakhage A.A."/>
            <person name="Chen Z."/>
            <person name="Gurr S.J."/>
            <person name="Heiman D."/>
            <person name="Heitman J."/>
            <person name="Kosti I."/>
            <person name="Rossi A."/>
            <person name="Saif S."/>
            <person name="Samalova M."/>
            <person name="Saunders C.W."/>
            <person name="Shea T."/>
            <person name="Summerbell R.C."/>
            <person name="Xu J."/>
            <person name="Young S."/>
            <person name="Zeng Q."/>
            <person name="Birren B.W."/>
            <person name="Cuomo C.A."/>
            <person name="White T.C."/>
        </authorList>
    </citation>
    <scope>NUCLEOTIDE SEQUENCE [LARGE SCALE GENOMIC DNA]</scope>
    <source>
        <strain evidence="3">ATCC MYA-4604 / CBS 118893</strain>
    </source>
</reference>
<evidence type="ECO:0000313" key="2">
    <source>
        <dbReference type="EMBL" id="EFR05128.1"/>
    </source>
</evidence>
<dbReference type="eggNOG" id="ENOG502RQX4">
    <property type="taxonomic scope" value="Eukaryota"/>
</dbReference>
<dbReference type="OMA" id="KFLEREW"/>
<dbReference type="InParanoid" id="E4V554"/>
<dbReference type="OrthoDB" id="4173016at2759"/>
<dbReference type="Proteomes" id="UP000002669">
    <property type="component" value="Unassembled WGS sequence"/>
</dbReference>
<feature type="compositionally biased region" description="Low complexity" evidence="1">
    <location>
        <begin position="32"/>
        <end position="46"/>
    </location>
</feature>
<evidence type="ECO:0000313" key="3">
    <source>
        <dbReference type="Proteomes" id="UP000002669"/>
    </source>
</evidence>
<name>E4V554_ARTGP</name>
<dbReference type="AlphaFoldDB" id="E4V554"/>
<dbReference type="HOGENOM" id="CLU_1205529_0_0_1"/>
<feature type="region of interest" description="Disordered" evidence="1">
    <location>
        <begin position="1"/>
        <end position="46"/>
    </location>
</feature>
<dbReference type="VEuPathDB" id="FungiDB:MGYG_08140"/>
<dbReference type="RefSeq" id="XP_003169963.1">
    <property type="nucleotide sequence ID" value="XM_003169915.1"/>
</dbReference>
<evidence type="ECO:0000256" key="1">
    <source>
        <dbReference type="SAM" id="MobiDB-lite"/>
    </source>
</evidence>
<dbReference type="EMBL" id="DS989829">
    <property type="protein sequence ID" value="EFR05128.1"/>
    <property type="molecule type" value="Genomic_DNA"/>
</dbReference>
<keyword evidence="3" id="KW-1185">Reference proteome</keyword>
<proteinExistence type="predicted"/>
<protein>
    <submittedName>
        <fullName evidence="2">Uncharacterized protein</fullName>
    </submittedName>
</protein>
<accession>E4V554</accession>
<sequence length="238" mass="26652">MDIESGNEPEIPAADPQDGDKASSDSVLQIEAQPQTEPQTTATTATATATTQPFTAGWLLVFSPLKVRLNPSEGWTFTGELPPLAPDDGWPSPPNSKTYVGITDDQTPGAIIYPNQPVFLSFDSGQQHKYRLRNKQGLHVSEENVVFGPPYQTVTARTAVALMTAYSVRLWRERQGDLKRGEYLKWESKRLRWEAKFLEREWFIRGNREIFPPGTTSGDVFNAIRALEEMPTVYPLPN</sequence>
<dbReference type="GeneID" id="10025198"/>
<organism evidence="3">
    <name type="scientific">Arthroderma gypseum (strain ATCC MYA-4604 / CBS 118893)</name>
    <name type="common">Microsporum gypseum</name>
    <dbReference type="NCBI Taxonomy" id="535722"/>
    <lineage>
        <taxon>Eukaryota</taxon>
        <taxon>Fungi</taxon>
        <taxon>Dikarya</taxon>
        <taxon>Ascomycota</taxon>
        <taxon>Pezizomycotina</taxon>
        <taxon>Eurotiomycetes</taxon>
        <taxon>Eurotiomycetidae</taxon>
        <taxon>Onygenales</taxon>
        <taxon>Arthrodermataceae</taxon>
        <taxon>Nannizzia</taxon>
    </lineage>
</organism>
<gene>
    <name evidence="2" type="ORF">MGYG_08140</name>
</gene>